<reference evidence="3 4" key="1">
    <citation type="submission" date="2024-08" db="EMBL/GenBank/DDBJ databases">
        <title>Whole-genome sequencing of halo(alkali)philic microorganisms from hypersaline lakes.</title>
        <authorList>
            <person name="Sorokin D.Y."/>
            <person name="Merkel A.Y."/>
            <person name="Messina E."/>
            <person name="Yakimov M."/>
        </authorList>
    </citation>
    <scope>NUCLEOTIDE SEQUENCE [LARGE SCALE GENOMIC DNA]</scope>
    <source>
        <strain evidence="3 4">AB-hyl4</strain>
    </source>
</reference>
<dbReference type="PANTHER" id="PTHR33178:SF10">
    <property type="entry name" value="STRESS-RESPONSE A_B BARREL DOMAIN-CONTAINING PROTEIN"/>
    <property type="match status" value="1"/>
</dbReference>
<protein>
    <submittedName>
        <fullName evidence="3">Dabb family protein</fullName>
    </submittedName>
</protein>
<proteinExistence type="predicted"/>
<dbReference type="EMBL" id="JBGUBD010000003">
    <property type="protein sequence ID" value="MFA9477890.1"/>
    <property type="molecule type" value="Genomic_DNA"/>
</dbReference>
<dbReference type="RefSeq" id="WP_425344814.1">
    <property type="nucleotide sequence ID" value="NZ_JBGUBD010000003.1"/>
</dbReference>
<feature type="domain" description="Stress-response A/B barrel" evidence="2">
    <location>
        <begin position="3"/>
        <end position="94"/>
    </location>
</feature>
<keyword evidence="4" id="KW-1185">Reference proteome</keyword>
<comment type="subunit">
    <text evidence="1">Homodimer.</text>
</comment>
<evidence type="ECO:0000313" key="4">
    <source>
        <dbReference type="Proteomes" id="UP001575105"/>
    </source>
</evidence>
<evidence type="ECO:0000313" key="3">
    <source>
        <dbReference type="EMBL" id="MFA9477890.1"/>
    </source>
</evidence>
<evidence type="ECO:0000256" key="1">
    <source>
        <dbReference type="ARBA" id="ARBA00011738"/>
    </source>
</evidence>
<dbReference type="InterPro" id="IPR044662">
    <property type="entry name" value="HS1/DABB1-like"/>
</dbReference>
<dbReference type="SMART" id="SM00886">
    <property type="entry name" value="Dabb"/>
    <property type="match status" value="1"/>
</dbReference>
<dbReference type="InterPro" id="IPR011008">
    <property type="entry name" value="Dimeric_a/b-barrel"/>
</dbReference>
<dbReference type="Proteomes" id="UP001575105">
    <property type="component" value="Unassembled WGS sequence"/>
</dbReference>
<dbReference type="PROSITE" id="PS51502">
    <property type="entry name" value="S_R_A_B_BARREL"/>
    <property type="match status" value="1"/>
</dbReference>
<dbReference type="InterPro" id="IPR013097">
    <property type="entry name" value="Dabb"/>
</dbReference>
<comment type="caution">
    <text evidence="3">The sequence shown here is derived from an EMBL/GenBank/DDBJ whole genome shotgun (WGS) entry which is preliminary data.</text>
</comment>
<sequence length="96" mass="10568">MAVEHMVWIKFNDDVSEARKREHLDGLRSLKGKVPGIEKLAVGENFTDRSGGFTHGLLVTLTSRDALKVYADHPEHVAVAGPLKADAELRALDFDS</sequence>
<dbReference type="Pfam" id="PF07876">
    <property type="entry name" value="Dabb"/>
    <property type="match status" value="1"/>
</dbReference>
<gene>
    <name evidence="3" type="ORF">ACERK3_06220</name>
</gene>
<evidence type="ECO:0000259" key="2">
    <source>
        <dbReference type="PROSITE" id="PS51502"/>
    </source>
</evidence>
<dbReference type="Gene3D" id="3.30.70.100">
    <property type="match status" value="1"/>
</dbReference>
<dbReference type="SUPFAM" id="SSF54909">
    <property type="entry name" value="Dimeric alpha+beta barrel"/>
    <property type="match status" value="1"/>
</dbReference>
<accession>A0ABV4U2S4</accession>
<name>A0ABV4U2S4_9BACT</name>
<organism evidence="3 4">
    <name type="scientific">Natronomicrosphaera hydrolytica</name>
    <dbReference type="NCBI Taxonomy" id="3242702"/>
    <lineage>
        <taxon>Bacteria</taxon>
        <taxon>Pseudomonadati</taxon>
        <taxon>Planctomycetota</taxon>
        <taxon>Phycisphaerae</taxon>
        <taxon>Phycisphaerales</taxon>
        <taxon>Phycisphaeraceae</taxon>
        <taxon>Natronomicrosphaera</taxon>
    </lineage>
</organism>
<dbReference type="PANTHER" id="PTHR33178">
    <property type="match status" value="1"/>
</dbReference>